<dbReference type="PANTHER" id="PTHR22895">
    <property type="entry name" value="ARMADILLO REPEAT-CONTAINING PROTEIN 6"/>
    <property type="match status" value="1"/>
</dbReference>
<evidence type="ECO:0000259" key="1">
    <source>
        <dbReference type="Pfam" id="PF23744"/>
    </source>
</evidence>
<dbReference type="Pfam" id="PF23744">
    <property type="entry name" value="ARM_LRRK2"/>
    <property type="match status" value="1"/>
</dbReference>
<reference evidence="2" key="2">
    <citation type="submission" date="2014-07" db="EMBL/GenBank/DDBJ databases">
        <authorList>
            <person name="Hull J."/>
        </authorList>
    </citation>
    <scope>NUCLEOTIDE SEQUENCE</scope>
</reference>
<dbReference type="EMBL" id="GBHO01002680">
    <property type="protein sequence ID" value="JAG40924.1"/>
    <property type="molecule type" value="Transcribed_RNA"/>
</dbReference>
<dbReference type="PANTHER" id="PTHR22895:SF6">
    <property type="match status" value="1"/>
</dbReference>
<proteinExistence type="predicted"/>
<dbReference type="InterPro" id="IPR056597">
    <property type="entry name" value="ARM_LRRK2"/>
</dbReference>
<dbReference type="AlphaFoldDB" id="A0A0A9Z916"/>
<gene>
    <name evidence="2" type="primary">aarA_1</name>
    <name evidence="2" type="ORF">CM83_23154</name>
</gene>
<organism evidence="2">
    <name type="scientific">Lygus hesperus</name>
    <name type="common">Western plant bug</name>
    <dbReference type="NCBI Taxonomy" id="30085"/>
    <lineage>
        <taxon>Eukaryota</taxon>
        <taxon>Metazoa</taxon>
        <taxon>Ecdysozoa</taxon>
        <taxon>Arthropoda</taxon>
        <taxon>Hexapoda</taxon>
        <taxon>Insecta</taxon>
        <taxon>Pterygota</taxon>
        <taxon>Neoptera</taxon>
        <taxon>Paraneoptera</taxon>
        <taxon>Hemiptera</taxon>
        <taxon>Heteroptera</taxon>
        <taxon>Panheteroptera</taxon>
        <taxon>Cimicomorpha</taxon>
        <taxon>Miridae</taxon>
        <taxon>Mirini</taxon>
        <taxon>Lygus</taxon>
    </lineage>
</organism>
<evidence type="ECO:0000313" key="2">
    <source>
        <dbReference type="EMBL" id="JAG40924.1"/>
    </source>
</evidence>
<sequence>MTAHRGYDRVQLHGCLALSYLCWTNTDNAAQITAHDGYHAVVRAMATHSHHAEVQEHACRALANISHVPLADCAIALEHIVLAMRRHELVAEVQEAACRAMVTISLISPTNKDRLFVFGAANVVIAAMLHFPKSRLVQQEACNALAHLAYEHTQLNRAIT</sequence>
<dbReference type="InterPro" id="IPR011989">
    <property type="entry name" value="ARM-like"/>
</dbReference>
<name>A0A0A9Z916_LYGHE</name>
<protein>
    <submittedName>
        <fullName evidence="2">Protein aardvark</fullName>
    </submittedName>
</protein>
<dbReference type="Gene3D" id="1.25.10.10">
    <property type="entry name" value="Leucine-rich Repeat Variant"/>
    <property type="match status" value="1"/>
</dbReference>
<dbReference type="SUPFAM" id="SSF48371">
    <property type="entry name" value="ARM repeat"/>
    <property type="match status" value="1"/>
</dbReference>
<dbReference type="InterPro" id="IPR016024">
    <property type="entry name" value="ARM-type_fold"/>
</dbReference>
<reference evidence="2" key="1">
    <citation type="journal article" date="2014" name="PLoS ONE">
        <title>Transcriptome-Based Identification of ABC Transporters in the Western Tarnished Plant Bug Lygus hesperus.</title>
        <authorList>
            <person name="Hull J.J."/>
            <person name="Chaney K."/>
            <person name="Geib S.M."/>
            <person name="Fabrick J.A."/>
            <person name="Brent C.S."/>
            <person name="Walsh D."/>
            <person name="Lavine L.C."/>
        </authorList>
    </citation>
    <scope>NUCLEOTIDE SEQUENCE</scope>
</reference>
<feature type="domain" description="LRRK2 ARM repeat" evidence="1">
    <location>
        <begin position="16"/>
        <end position="104"/>
    </location>
</feature>
<accession>A0A0A9Z916</accession>